<dbReference type="EMBL" id="JBEPMX010000018">
    <property type="protein sequence ID" value="MET3684410.1"/>
    <property type="molecule type" value="Genomic_DNA"/>
</dbReference>
<dbReference type="RefSeq" id="WP_354221739.1">
    <property type="nucleotide sequence ID" value="NZ_JBEPMX010000018.1"/>
</dbReference>
<evidence type="ECO:0000313" key="2">
    <source>
        <dbReference type="Proteomes" id="UP001549167"/>
    </source>
</evidence>
<comment type="caution">
    <text evidence="1">The sequence shown here is derived from an EMBL/GenBank/DDBJ whole genome shotgun (WGS) entry which is preliminary data.</text>
</comment>
<evidence type="ECO:0000313" key="1">
    <source>
        <dbReference type="EMBL" id="MET3684410.1"/>
    </source>
</evidence>
<sequence length="103" mass="12365">MPTYNREKIVKDSLNEKGNVVFWELYPKLPIKLKLKVANIIQHGTSFSKSYYRKSTRNYKNDEVLHERVFERYKNRRKKSKMKYGVKKTLENNGFHLGKAKLK</sequence>
<protein>
    <submittedName>
        <fullName evidence="1">Uncharacterized protein</fullName>
    </submittedName>
</protein>
<name>A0ABV2KXV1_9BACI</name>
<organism evidence="1 2">
    <name type="scientific">Alkalibacillus flavidus</name>
    <dbReference type="NCBI Taxonomy" id="546021"/>
    <lineage>
        <taxon>Bacteria</taxon>
        <taxon>Bacillati</taxon>
        <taxon>Bacillota</taxon>
        <taxon>Bacilli</taxon>
        <taxon>Bacillales</taxon>
        <taxon>Bacillaceae</taxon>
        <taxon>Alkalibacillus</taxon>
    </lineage>
</organism>
<gene>
    <name evidence="1" type="ORF">ABID56_002547</name>
</gene>
<accession>A0ABV2KXV1</accession>
<keyword evidence="2" id="KW-1185">Reference proteome</keyword>
<proteinExistence type="predicted"/>
<dbReference type="Proteomes" id="UP001549167">
    <property type="component" value="Unassembled WGS sequence"/>
</dbReference>
<reference evidence="1 2" key="1">
    <citation type="submission" date="2024-06" db="EMBL/GenBank/DDBJ databases">
        <title>Genomic Encyclopedia of Type Strains, Phase IV (KMG-IV): sequencing the most valuable type-strain genomes for metagenomic binning, comparative biology and taxonomic classification.</title>
        <authorList>
            <person name="Goeker M."/>
        </authorList>
    </citation>
    <scope>NUCLEOTIDE SEQUENCE [LARGE SCALE GENOMIC DNA]</scope>
    <source>
        <strain evidence="1 2">DSM 23520</strain>
    </source>
</reference>